<dbReference type="AlphaFoldDB" id="A0A542DYD2"/>
<evidence type="ECO:0000313" key="3">
    <source>
        <dbReference type="Proteomes" id="UP000317893"/>
    </source>
</evidence>
<name>A0A542DYD2_9MICO</name>
<evidence type="ECO:0000313" key="2">
    <source>
        <dbReference type="EMBL" id="TQJ08097.1"/>
    </source>
</evidence>
<dbReference type="SUPFAM" id="SSF110296">
    <property type="entry name" value="Oligoxyloglucan reducing end-specific cellobiohydrolase"/>
    <property type="match status" value="1"/>
</dbReference>
<dbReference type="SUPFAM" id="SSF50939">
    <property type="entry name" value="Sialidases"/>
    <property type="match status" value="1"/>
</dbReference>
<dbReference type="EMBL" id="VFMN01000001">
    <property type="protein sequence ID" value="TQJ08097.1"/>
    <property type="molecule type" value="Genomic_DNA"/>
</dbReference>
<accession>A0A542DYD2</accession>
<dbReference type="Proteomes" id="UP000317893">
    <property type="component" value="Unassembled WGS sequence"/>
</dbReference>
<dbReference type="PANTHER" id="PTHR43739">
    <property type="entry name" value="XYLOGLUCANASE (EUROFUNG)"/>
    <property type="match status" value="1"/>
</dbReference>
<evidence type="ECO:0008006" key="4">
    <source>
        <dbReference type="Google" id="ProtNLM"/>
    </source>
</evidence>
<protein>
    <recommendedName>
        <fullName evidence="4">Glycosyl hydrolase</fullName>
    </recommendedName>
</protein>
<dbReference type="PANTHER" id="PTHR43739:SF5">
    <property type="entry name" value="EXO-ALPHA-SIALIDASE"/>
    <property type="match status" value="1"/>
</dbReference>
<dbReference type="InterPro" id="IPR052025">
    <property type="entry name" value="Xyloglucanase_GH74"/>
</dbReference>
<feature type="chain" id="PRO_5039190289" description="Glycosyl hydrolase" evidence="1">
    <location>
        <begin position="27"/>
        <end position="859"/>
    </location>
</feature>
<dbReference type="OrthoDB" id="9764804at2"/>
<gene>
    <name evidence="2" type="ORF">FB458_1179</name>
</gene>
<reference evidence="2 3" key="1">
    <citation type="submission" date="2019-06" db="EMBL/GenBank/DDBJ databases">
        <title>Sequencing the genomes of 1000 actinobacteria strains.</title>
        <authorList>
            <person name="Klenk H.-P."/>
        </authorList>
    </citation>
    <scope>NUCLEOTIDE SEQUENCE [LARGE SCALE GENOMIC DNA]</scope>
    <source>
        <strain evidence="2 3">DSM 18607</strain>
    </source>
</reference>
<dbReference type="Gene3D" id="2.130.10.10">
    <property type="entry name" value="YVTN repeat-like/Quinoprotein amine dehydrogenase"/>
    <property type="match status" value="3"/>
</dbReference>
<feature type="signal peptide" evidence="1">
    <location>
        <begin position="1"/>
        <end position="26"/>
    </location>
</feature>
<evidence type="ECO:0000256" key="1">
    <source>
        <dbReference type="SAM" id="SignalP"/>
    </source>
</evidence>
<dbReference type="InterPro" id="IPR015943">
    <property type="entry name" value="WD40/YVTN_repeat-like_dom_sf"/>
</dbReference>
<dbReference type="InterPro" id="IPR036278">
    <property type="entry name" value="Sialidase_sf"/>
</dbReference>
<organism evidence="2 3">
    <name type="scientific">Lapillicoccus jejuensis</name>
    <dbReference type="NCBI Taxonomy" id="402171"/>
    <lineage>
        <taxon>Bacteria</taxon>
        <taxon>Bacillati</taxon>
        <taxon>Actinomycetota</taxon>
        <taxon>Actinomycetes</taxon>
        <taxon>Micrococcales</taxon>
        <taxon>Intrasporangiaceae</taxon>
        <taxon>Lapillicoccus</taxon>
    </lineage>
</organism>
<proteinExistence type="predicted"/>
<sequence length="859" mass="87928">MPHAVLRRRRTTAGALGAALAVVVVAAGPVAASGSAPGALTGAAATQAQRHAALTHPSAARTAQAAAAADDGGGRDVGDALEVADRADEFANERSAPAVSAPAAALLAAQAHAAGMPASSAGLKEITGAPYDANPPGYTDPTWSNAGSGFGVVAGRTTALATDGTTIYAGAADGGVWRSKDEGATWTPIWDGQPSQSIGALYVDAGHHLWVGTGEANTNSDSYLGVGVYWSADQGATFTRVGGTELQNAQVYRLRDAGDGWVYAATSNGLWRHRSDRTGGQWQSVLKPDPNPTGSPYLTSQITDVVVRPGTNGQDVTAVLGWRNGSSYNGFYRSTTGGGAGSFKKFTPAGAIDATDIGRTTLQYAADGSRLYAIVQSPKALLAGGATNLQGVFVSPSGAPTGPWQLVADSAKLGASGSALMNMPGYHVGIQSWYNQALQVDPSDPMHVYVSLEEVFQTRNGGTTFTTASPYWNYGLACGDSCPRTTHPDQHALAVTGDGQIVIGNDGGVYRRPLSVTGYGRWSDLNDGLRTLQFYDAKSGAGAAGGNVGYWGGLQDNGTALVQPSGRTVEPAGGDGGAVLVDPSSYQRMVGEYTNLQMYRSSDGGHSFTTLSPVCGVYTGADCDPTARFIAPIAMDVHDSNHWVVGGSAIWDTTKGWATSCAGATCDFTQVHSLGKDAAGGDNLASAIAVSGVTTYAGWVGGGGNPGPAFASGIDTNYGGSWHRISSPVLPNRFVTGLTVDPANPAHVYATFSGYSRRWIPGGGVGGVFESTDGGSTWRNISGNLPDAPADALAVVKGTLVLGTDLGAFTASQSSPMRWSRVAGLPTVVVNNVSLSADGRSAVLGTHGRGIWTVTPARS</sequence>
<comment type="caution">
    <text evidence="2">The sequence shown here is derived from an EMBL/GenBank/DDBJ whole genome shotgun (WGS) entry which is preliminary data.</text>
</comment>
<dbReference type="RefSeq" id="WP_141847563.1">
    <property type="nucleotide sequence ID" value="NZ_BAAAPR010000002.1"/>
</dbReference>
<keyword evidence="1" id="KW-0732">Signal</keyword>
<keyword evidence="3" id="KW-1185">Reference proteome</keyword>
<dbReference type="GO" id="GO:0010411">
    <property type="term" value="P:xyloglucan metabolic process"/>
    <property type="evidence" value="ECO:0007669"/>
    <property type="project" value="TreeGrafter"/>
</dbReference>